<dbReference type="Pfam" id="PF04015">
    <property type="entry name" value="DUF362"/>
    <property type="match status" value="1"/>
</dbReference>
<evidence type="ECO:0000256" key="3">
    <source>
        <dbReference type="ARBA" id="ARBA00023014"/>
    </source>
</evidence>
<dbReference type="AlphaFoldDB" id="A0A6I6DME7"/>
<dbReference type="InterPro" id="IPR017900">
    <property type="entry name" value="4Fe4S_Fe_S_CS"/>
</dbReference>
<proteinExistence type="predicted"/>
<dbReference type="GO" id="GO:0046872">
    <property type="term" value="F:metal ion binding"/>
    <property type="evidence" value="ECO:0007669"/>
    <property type="project" value="UniProtKB-KW"/>
</dbReference>
<dbReference type="PANTHER" id="PTHR43122">
    <property type="entry name" value="FERREDOXIN SUBUNIT OF PYRUVATE:FLAVODOXIN OXIDOREDUCTASE-RELATED"/>
    <property type="match status" value="1"/>
</dbReference>
<name>A0A6I6DME7_9FIRM</name>
<feature type="domain" description="4Fe-4S ferredoxin-type" evidence="4">
    <location>
        <begin position="303"/>
        <end position="334"/>
    </location>
</feature>
<evidence type="ECO:0000259" key="4">
    <source>
        <dbReference type="PROSITE" id="PS51379"/>
    </source>
</evidence>
<keyword evidence="3" id="KW-0411">Iron-sulfur</keyword>
<keyword evidence="6" id="KW-1185">Reference proteome</keyword>
<dbReference type="InterPro" id="IPR007160">
    <property type="entry name" value="DUF362"/>
</dbReference>
<dbReference type="Pfam" id="PF12838">
    <property type="entry name" value="Fer4_7"/>
    <property type="match status" value="1"/>
</dbReference>
<dbReference type="PROSITE" id="PS51379">
    <property type="entry name" value="4FE4S_FER_2"/>
    <property type="match status" value="2"/>
</dbReference>
<dbReference type="Proteomes" id="UP000426444">
    <property type="component" value="Chromosome"/>
</dbReference>
<keyword evidence="2" id="KW-0408">Iron</keyword>
<dbReference type="Gene3D" id="3.30.70.3270">
    <property type="match status" value="1"/>
</dbReference>
<dbReference type="EMBL" id="CP046457">
    <property type="protein sequence ID" value="QGU00242.1"/>
    <property type="molecule type" value="Genomic_DNA"/>
</dbReference>
<evidence type="ECO:0000313" key="6">
    <source>
        <dbReference type="Proteomes" id="UP000426444"/>
    </source>
</evidence>
<dbReference type="RefSeq" id="WP_156204049.1">
    <property type="nucleotide sequence ID" value="NZ_CP046457.1"/>
</dbReference>
<dbReference type="PROSITE" id="PS00198">
    <property type="entry name" value="4FE4S_FER_1"/>
    <property type="match status" value="2"/>
</dbReference>
<evidence type="ECO:0000256" key="2">
    <source>
        <dbReference type="ARBA" id="ARBA00023004"/>
    </source>
</evidence>
<accession>A0A6I6DME7</accession>
<dbReference type="KEGG" id="salq:SYNTR_1648"/>
<gene>
    <name evidence="5" type="ORF">SYNTR_1648</name>
</gene>
<dbReference type="PANTHER" id="PTHR43122:SF1">
    <property type="entry name" value="IRON-SULFUR-BINDING PROTEIN"/>
    <property type="match status" value="1"/>
</dbReference>
<evidence type="ECO:0000256" key="1">
    <source>
        <dbReference type="ARBA" id="ARBA00022723"/>
    </source>
</evidence>
<feature type="domain" description="4Fe-4S ferredoxin-type" evidence="4">
    <location>
        <begin position="338"/>
        <end position="367"/>
    </location>
</feature>
<protein>
    <submittedName>
        <fullName evidence="5">Iron-sulfur cluster-binding protein</fullName>
    </submittedName>
</protein>
<organism evidence="5 6">
    <name type="scientific">Candidatus Syntrophocurvum alkaliphilum</name>
    <dbReference type="NCBI Taxonomy" id="2293317"/>
    <lineage>
        <taxon>Bacteria</taxon>
        <taxon>Bacillati</taxon>
        <taxon>Bacillota</taxon>
        <taxon>Clostridia</taxon>
        <taxon>Eubacteriales</taxon>
        <taxon>Syntrophomonadaceae</taxon>
        <taxon>Candidatus Syntrophocurvum</taxon>
    </lineage>
</organism>
<dbReference type="SUPFAM" id="SSF54862">
    <property type="entry name" value="4Fe-4S ferredoxins"/>
    <property type="match status" value="1"/>
</dbReference>
<keyword evidence="1" id="KW-0479">Metal-binding</keyword>
<evidence type="ECO:0000313" key="5">
    <source>
        <dbReference type="EMBL" id="QGU00242.1"/>
    </source>
</evidence>
<dbReference type="InterPro" id="IPR017896">
    <property type="entry name" value="4Fe4S_Fe-S-bd"/>
</dbReference>
<sequence>MVKVACIRCDNYEVEQVNNAVKKGFDLIGGHKIFLEGEKIILKPNLLAPEPPEKCVTTHPYVFQAVGNVLKDCGVKLSYGDSPALGSPEKAAKKTGIKAVADQLGMKLADFESGKECSFLEGQQNKIFTIANGVLESDGLVSISKLKTHGLTAMTGAIKNQFGCIPGLLKGEFHVRLPQVNEFARMLVDLNMLLNPRLYIMDGIMAMEGNGPRGGTPRPMNVILLSTDPVALDSCVCRLIGIRPEVNPLLIWGERHGLGKYRAEEIDIVGDSLDEFVQNNFNQANKSIAFNLTQSRLRNHVISRPEIKNENCIKCGICIKMCPVKPSAVDWQEEEKSLPPLYYYDRCIRCYCCQELCPEGAIELKMPLLGKVFSKFMRR</sequence>
<dbReference type="OrthoDB" id="9807879at2"/>
<reference evidence="6" key="1">
    <citation type="journal article" date="2019" name="Microbiology">
        <title>Complete Genome Sequence of an Uncultured Bacterium of the Candidate Phylum Bipolaricaulota.</title>
        <authorList>
            <person name="Kadnikov V.V."/>
            <person name="Mardanov A.V."/>
            <person name="Beletsky A.V."/>
            <person name="Frank Y.A."/>
            <person name="Karnachuk O.V."/>
            <person name="Ravin N.V."/>
        </authorList>
    </citation>
    <scope>NUCLEOTIDE SEQUENCE [LARGE SCALE GENOMIC DNA]</scope>
</reference>
<dbReference type="GO" id="GO:0051536">
    <property type="term" value="F:iron-sulfur cluster binding"/>
    <property type="evidence" value="ECO:0007669"/>
    <property type="project" value="UniProtKB-KW"/>
</dbReference>